<organism evidence="2 3">
    <name type="scientific">Saccharopolyspora flava</name>
    <dbReference type="NCBI Taxonomy" id="95161"/>
    <lineage>
        <taxon>Bacteria</taxon>
        <taxon>Bacillati</taxon>
        <taxon>Actinomycetota</taxon>
        <taxon>Actinomycetes</taxon>
        <taxon>Pseudonocardiales</taxon>
        <taxon>Pseudonocardiaceae</taxon>
        <taxon>Saccharopolyspora</taxon>
    </lineage>
</organism>
<evidence type="ECO:0000259" key="1">
    <source>
        <dbReference type="Pfam" id="PF11706"/>
    </source>
</evidence>
<gene>
    <name evidence="2" type="ORF">SAMN05660874_03043</name>
</gene>
<dbReference type="Gene3D" id="1.10.3300.10">
    <property type="entry name" value="Jann2411-like domain"/>
    <property type="match status" value="1"/>
</dbReference>
<dbReference type="SUPFAM" id="SSF160904">
    <property type="entry name" value="Jann2411-like"/>
    <property type="match status" value="1"/>
</dbReference>
<evidence type="ECO:0000313" key="3">
    <source>
        <dbReference type="Proteomes" id="UP000198852"/>
    </source>
</evidence>
<dbReference type="STRING" id="95161.SAMN05660874_03043"/>
<sequence>MLDLGELVEFVNEFADEPRAAAGEQGAPYPDVATVLGWSASTDPVSAANALFRVFAAERPLVELNGLLRAIRPIPVMTTHGLTWAVESSADVLPAALSTCLLGWLLHHDESRLGTCQAARCVDVYADSSPTGRRRFCSPTCLNRHKVAAHRARNR</sequence>
<reference evidence="3" key="1">
    <citation type="submission" date="2016-10" db="EMBL/GenBank/DDBJ databases">
        <authorList>
            <person name="Varghese N."/>
            <person name="Submissions S."/>
        </authorList>
    </citation>
    <scope>NUCLEOTIDE SEQUENCE [LARGE SCALE GENOMIC DNA]</scope>
    <source>
        <strain evidence="3">DSM 44771</strain>
    </source>
</reference>
<name>A0A1I6SAS8_9PSEU</name>
<dbReference type="PANTHER" id="PTHR35525:SF3">
    <property type="entry name" value="BLL6575 PROTEIN"/>
    <property type="match status" value="1"/>
</dbReference>
<evidence type="ECO:0000313" key="2">
    <source>
        <dbReference type="EMBL" id="SFS74027.1"/>
    </source>
</evidence>
<protein>
    <submittedName>
        <fullName evidence="2">CGNR zinc finger domain-containing protein</fullName>
    </submittedName>
</protein>
<dbReference type="EMBL" id="FOZX01000004">
    <property type="protein sequence ID" value="SFS74027.1"/>
    <property type="molecule type" value="Genomic_DNA"/>
</dbReference>
<accession>A0A1I6SAS8</accession>
<dbReference type="InterPro" id="IPR021005">
    <property type="entry name" value="Znf_CGNR"/>
</dbReference>
<dbReference type="PANTHER" id="PTHR35525">
    <property type="entry name" value="BLL6575 PROTEIN"/>
    <property type="match status" value="1"/>
</dbReference>
<proteinExistence type="predicted"/>
<dbReference type="AlphaFoldDB" id="A0A1I6SAS8"/>
<keyword evidence="3" id="KW-1185">Reference proteome</keyword>
<dbReference type="Pfam" id="PF11706">
    <property type="entry name" value="zf-CGNR"/>
    <property type="match status" value="1"/>
</dbReference>
<dbReference type="Proteomes" id="UP000198852">
    <property type="component" value="Unassembled WGS sequence"/>
</dbReference>
<dbReference type="InterPro" id="IPR010852">
    <property type="entry name" value="ABATE"/>
</dbReference>
<feature type="domain" description="Zinc finger CGNR" evidence="1">
    <location>
        <begin position="112"/>
        <end position="153"/>
    </location>
</feature>
<dbReference type="InterPro" id="IPR023286">
    <property type="entry name" value="ABATE_dom_sf"/>
</dbReference>